<protein>
    <submittedName>
        <fullName evidence="3">Terminase small subunit</fullName>
    </submittedName>
</protein>
<accession>A0A6J5LN22</accession>
<evidence type="ECO:0000313" key="3">
    <source>
        <dbReference type="EMBL" id="CAB4135964.1"/>
    </source>
</evidence>
<dbReference type="EMBL" id="LR796307">
    <property type="protein sequence ID" value="CAB4135964.1"/>
    <property type="molecule type" value="Genomic_DNA"/>
</dbReference>
<dbReference type="Gene3D" id="1.10.10.1400">
    <property type="entry name" value="Terminase, small subunit, N-terminal DNA-binding domain, HTH motif"/>
    <property type="match status" value="1"/>
</dbReference>
<keyword evidence="2" id="KW-0231">Viral genome packaging</keyword>
<dbReference type="PANTHER" id="PTHR41328">
    <property type="entry name" value="TERMINASE SMALL SUBUNIT-RELATED"/>
    <property type="match status" value="1"/>
</dbReference>
<dbReference type="PANTHER" id="PTHR41328:SF2">
    <property type="entry name" value="TERMINASE SMALL SUBUNIT"/>
    <property type="match status" value="1"/>
</dbReference>
<dbReference type="InterPro" id="IPR005335">
    <property type="entry name" value="Terminase_ssu"/>
</dbReference>
<keyword evidence="1" id="KW-1188">Viral release from host cell</keyword>
<sequence length="122" mass="13673">MKINPKQEAFCQAYASGLSITQAYIRAGYSENGAGQGGERLLKNVDITKRVEELRSKVESKMTYKRETYLETLRDRFMEMPPESATCAKYGEMLAKAMGWNEPEKLDIVGALEINLTIGGQN</sequence>
<dbReference type="InterPro" id="IPR038713">
    <property type="entry name" value="Terminase_Gp1_N_sf"/>
</dbReference>
<dbReference type="InterPro" id="IPR052404">
    <property type="entry name" value="SPP1-like_terminase"/>
</dbReference>
<reference evidence="3" key="1">
    <citation type="submission" date="2020-04" db="EMBL/GenBank/DDBJ databases">
        <authorList>
            <person name="Chiriac C."/>
            <person name="Salcher M."/>
            <person name="Ghai R."/>
            <person name="Kavagutti S V."/>
        </authorList>
    </citation>
    <scope>NUCLEOTIDE SEQUENCE</scope>
</reference>
<proteinExistence type="predicted"/>
<organism evidence="3">
    <name type="scientific">uncultured Caudovirales phage</name>
    <dbReference type="NCBI Taxonomy" id="2100421"/>
    <lineage>
        <taxon>Viruses</taxon>
        <taxon>Duplodnaviria</taxon>
        <taxon>Heunggongvirae</taxon>
        <taxon>Uroviricota</taxon>
        <taxon>Caudoviricetes</taxon>
        <taxon>Peduoviridae</taxon>
        <taxon>Maltschvirus</taxon>
        <taxon>Maltschvirus maltsch</taxon>
    </lineage>
</organism>
<gene>
    <name evidence="3" type="ORF">UFOVP300_22</name>
</gene>
<evidence type="ECO:0000256" key="1">
    <source>
        <dbReference type="ARBA" id="ARBA00022612"/>
    </source>
</evidence>
<name>A0A6J5LN22_9CAUD</name>
<dbReference type="Pfam" id="PF03592">
    <property type="entry name" value="Terminase_2"/>
    <property type="match status" value="1"/>
</dbReference>
<evidence type="ECO:0000256" key="2">
    <source>
        <dbReference type="ARBA" id="ARBA00023219"/>
    </source>
</evidence>
<dbReference type="GO" id="GO:0051276">
    <property type="term" value="P:chromosome organization"/>
    <property type="evidence" value="ECO:0007669"/>
    <property type="project" value="InterPro"/>
</dbReference>